<dbReference type="PANTHER" id="PTHR22953">
    <property type="entry name" value="ACID PHOSPHATASE RELATED"/>
    <property type="match status" value="1"/>
</dbReference>
<keyword evidence="1" id="KW-0732">Signal</keyword>
<dbReference type="InterPro" id="IPR015914">
    <property type="entry name" value="PAPs_N"/>
</dbReference>
<dbReference type="SUPFAM" id="SSF56300">
    <property type="entry name" value="Metallo-dependent phosphatases"/>
    <property type="match status" value="1"/>
</dbReference>
<dbReference type="NCBIfam" id="TIGR04183">
    <property type="entry name" value="Por_Secre_tail"/>
    <property type="match status" value="1"/>
</dbReference>
<comment type="caution">
    <text evidence="5">The sequence shown here is derived from an EMBL/GenBank/DDBJ whole genome shotgun (WGS) entry which is preliminary data.</text>
</comment>
<keyword evidence="6" id="KW-1185">Reference proteome</keyword>
<protein>
    <submittedName>
        <fullName evidence="5">T9SS type A sorting domain-containing protein</fullName>
    </submittedName>
</protein>
<dbReference type="GO" id="GO:0003993">
    <property type="term" value="F:acid phosphatase activity"/>
    <property type="evidence" value="ECO:0007669"/>
    <property type="project" value="InterPro"/>
</dbReference>
<dbReference type="EMBL" id="WHLY01000002">
    <property type="protein sequence ID" value="MPR34081.1"/>
    <property type="molecule type" value="Genomic_DNA"/>
</dbReference>
<dbReference type="AlphaFoldDB" id="A0A7C9BFW9"/>
<feature type="domain" description="Purple acid phosphatase N-terminal" evidence="3">
    <location>
        <begin position="30"/>
        <end position="109"/>
    </location>
</feature>
<organism evidence="5 6">
    <name type="scientific">Salmonirosea aquatica</name>
    <dbReference type="NCBI Taxonomy" id="2654236"/>
    <lineage>
        <taxon>Bacteria</taxon>
        <taxon>Pseudomonadati</taxon>
        <taxon>Bacteroidota</taxon>
        <taxon>Cytophagia</taxon>
        <taxon>Cytophagales</taxon>
        <taxon>Spirosomataceae</taxon>
        <taxon>Salmonirosea</taxon>
    </lineage>
</organism>
<evidence type="ECO:0000259" key="2">
    <source>
        <dbReference type="Pfam" id="PF00149"/>
    </source>
</evidence>
<evidence type="ECO:0000256" key="1">
    <source>
        <dbReference type="ARBA" id="ARBA00022729"/>
    </source>
</evidence>
<feature type="domain" description="Secretion system C-terminal sorting" evidence="4">
    <location>
        <begin position="522"/>
        <end position="593"/>
    </location>
</feature>
<sequence length="596" mass="67300">MNALSKGFLLFFCAITPELLAQQVIRGPYLQQPTTDGITIRWRTDVSTSSRVQYYAASDSTKVFDQTGDASTTEHVVTLARLPADTKFFYRVGTQERTLIQSPNHFFRTAPLADTKRPIRFWAMGDFGAANTATYTQNQQAVRDQFLARKGGDAVDLWLWLGDNAYCCGTQDEYQTQIFDFYDSRILGNMAILPSPGNHEYYATPTATAQQDRNIPYYDMVTVPTQGEAGGVPSGTEAYYAVNYGNVHFISLDSYGFDEGKYPLYDKNSAQYRWLEKDLAANQALWTIVFFHHPPYTKRSHDSDVEEALVELRQTLIPLFDRYKVDLVLNGHSHVYERSYLMKGHTGYSPTFDKKQHVVQDTKASYTKGTPPIVNKDEGTLYMVIGSAGRLDWNGQLQPHPSSVYSNYQLGGLGLFTVVENRLDAEWLAANGQILDRFTMFKHVNKRTEKQLDYGESVELTASWKGTYRWSTGATQVPSIAIMPQRDMVITVQDSLGYLADTFQLSVTPPLAILPSSAGLMIYPNPSTNYFIIENTDGQVRNLNVRITDLSGRIVKEEIMRITGKQEIDLHALPAGSYLIEVKHGEHLVRKRVVKY</sequence>
<gene>
    <name evidence="5" type="ORF">GBK04_12060</name>
</gene>
<dbReference type="SUPFAM" id="SSF49363">
    <property type="entry name" value="Purple acid phosphatase, N-terminal domain"/>
    <property type="match status" value="1"/>
</dbReference>
<dbReference type="RefSeq" id="WP_152759997.1">
    <property type="nucleotide sequence ID" value="NZ_WHLY01000002.1"/>
</dbReference>
<evidence type="ECO:0000259" key="3">
    <source>
        <dbReference type="Pfam" id="PF16656"/>
    </source>
</evidence>
<dbReference type="Pfam" id="PF16656">
    <property type="entry name" value="Pur_ac_phosph_N"/>
    <property type="match status" value="1"/>
</dbReference>
<dbReference type="InterPro" id="IPR029052">
    <property type="entry name" value="Metallo-depent_PP-like"/>
</dbReference>
<dbReference type="Pfam" id="PF00149">
    <property type="entry name" value="Metallophos"/>
    <property type="match status" value="1"/>
</dbReference>
<evidence type="ECO:0000313" key="6">
    <source>
        <dbReference type="Proteomes" id="UP000479293"/>
    </source>
</evidence>
<accession>A0A7C9BFW9</accession>
<dbReference type="PANTHER" id="PTHR22953:SF153">
    <property type="entry name" value="PURPLE ACID PHOSPHATASE"/>
    <property type="match status" value="1"/>
</dbReference>
<evidence type="ECO:0000313" key="5">
    <source>
        <dbReference type="EMBL" id="MPR34081.1"/>
    </source>
</evidence>
<dbReference type="Gene3D" id="3.60.21.10">
    <property type="match status" value="1"/>
</dbReference>
<dbReference type="InterPro" id="IPR039331">
    <property type="entry name" value="PAPs-like"/>
</dbReference>
<dbReference type="GO" id="GO:0046872">
    <property type="term" value="F:metal ion binding"/>
    <property type="evidence" value="ECO:0007669"/>
    <property type="project" value="InterPro"/>
</dbReference>
<feature type="domain" description="Calcineurin-like phosphoesterase" evidence="2">
    <location>
        <begin position="119"/>
        <end position="336"/>
    </location>
</feature>
<proteinExistence type="predicted"/>
<dbReference type="InterPro" id="IPR004843">
    <property type="entry name" value="Calcineurin-like_PHP"/>
</dbReference>
<reference evidence="5 6" key="1">
    <citation type="submission" date="2019-10" db="EMBL/GenBank/DDBJ databases">
        <title>Draft Genome Sequence of Cytophagaceae sp. SJW1-29.</title>
        <authorList>
            <person name="Choi A."/>
        </authorList>
    </citation>
    <scope>NUCLEOTIDE SEQUENCE [LARGE SCALE GENOMIC DNA]</scope>
    <source>
        <strain evidence="5 6">SJW1-29</strain>
    </source>
</reference>
<dbReference type="Pfam" id="PF18962">
    <property type="entry name" value="Por_Secre_tail"/>
    <property type="match status" value="1"/>
</dbReference>
<name>A0A7C9BFW9_9BACT</name>
<dbReference type="Proteomes" id="UP000479293">
    <property type="component" value="Unassembled WGS sequence"/>
</dbReference>
<dbReference type="InterPro" id="IPR026444">
    <property type="entry name" value="Secre_tail"/>
</dbReference>
<dbReference type="InterPro" id="IPR008963">
    <property type="entry name" value="Purple_acid_Pase-like_N"/>
</dbReference>
<evidence type="ECO:0000259" key="4">
    <source>
        <dbReference type="Pfam" id="PF18962"/>
    </source>
</evidence>
<dbReference type="Gene3D" id="2.60.40.380">
    <property type="entry name" value="Purple acid phosphatase-like, N-terminal"/>
    <property type="match status" value="1"/>
</dbReference>